<name>A0A2T7SP61_9ACTN</name>
<organism evidence="2 3">
    <name type="scientific">Streptomyces scopuliridis RB72</name>
    <dbReference type="NCBI Taxonomy" id="1440053"/>
    <lineage>
        <taxon>Bacteria</taxon>
        <taxon>Bacillati</taxon>
        <taxon>Actinomycetota</taxon>
        <taxon>Actinomycetes</taxon>
        <taxon>Kitasatosporales</taxon>
        <taxon>Streptomycetaceae</taxon>
        <taxon>Streptomyces</taxon>
    </lineage>
</organism>
<keyword evidence="3" id="KW-1185">Reference proteome</keyword>
<dbReference type="EMBL" id="AZSP01000384">
    <property type="protein sequence ID" value="PVE04649.1"/>
    <property type="molecule type" value="Genomic_DNA"/>
</dbReference>
<dbReference type="RefSeq" id="WP_157848438.1">
    <property type="nucleotide sequence ID" value="NZ_AZSP01000384.1"/>
</dbReference>
<dbReference type="STRING" id="1440053.GCA_000718095_03432"/>
<feature type="compositionally biased region" description="Basic and acidic residues" evidence="1">
    <location>
        <begin position="39"/>
        <end position="53"/>
    </location>
</feature>
<sequence>MNELVDFKRKVGTAGASDGVSVRKDKSAKAATPDPSGNRAERRAADKEAKKKK</sequence>
<evidence type="ECO:0000313" key="3">
    <source>
        <dbReference type="Proteomes" id="UP000245992"/>
    </source>
</evidence>
<protein>
    <submittedName>
        <fullName evidence="2">Uncharacterized protein</fullName>
    </submittedName>
</protein>
<evidence type="ECO:0000313" key="2">
    <source>
        <dbReference type="EMBL" id="PVE04649.1"/>
    </source>
</evidence>
<proteinExistence type="predicted"/>
<reference evidence="2 3" key="1">
    <citation type="submission" date="2013-12" db="EMBL/GenBank/DDBJ databases">
        <title>Annotated genome of Streptomyces scopuliridis.</title>
        <authorList>
            <person name="Olson J.B."/>
        </authorList>
    </citation>
    <scope>NUCLEOTIDE SEQUENCE [LARGE SCALE GENOMIC DNA]</scope>
    <source>
        <strain evidence="2 3">RB72</strain>
    </source>
</reference>
<dbReference type="Proteomes" id="UP000245992">
    <property type="component" value="Unassembled WGS sequence"/>
</dbReference>
<feature type="region of interest" description="Disordered" evidence="1">
    <location>
        <begin position="1"/>
        <end position="53"/>
    </location>
</feature>
<evidence type="ECO:0000256" key="1">
    <source>
        <dbReference type="SAM" id="MobiDB-lite"/>
    </source>
</evidence>
<comment type="caution">
    <text evidence="2">The sequence shown here is derived from an EMBL/GenBank/DDBJ whole genome shotgun (WGS) entry which is preliminary data.</text>
</comment>
<dbReference type="AlphaFoldDB" id="A0A2T7SP61"/>
<gene>
    <name evidence="2" type="ORF">Y717_10665</name>
</gene>
<accession>A0A2T7SP61</accession>